<feature type="compositionally biased region" description="Pro residues" evidence="1">
    <location>
        <begin position="185"/>
        <end position="198"/>
    </location>
</feature>
<feature type="compositionally biased region" description="Low complexity" evidence="1">
    <location>
        <begin position="225"/>
        <end position="248"/>
    </location>
</feature>
<proteinExistence type="predicted"/>
<feature type="region of interest" description="Disordered" evidence="1">
    <location>
        <begin position="132"/>
        <end position="248"/>
    </location>
</feature>
<evidence type="ECO:0000256" key="1">
    <source>
        <dbReference type="SAM" id="MobiDB-lite"/>
    </source>
</evidence>
<dbReference type="EMBL" id="LHPF02000002">
    <property type="protein sequence ID" value="PSC75482.1"/>
    <property type="molecule type" value="Genomic_DNA"/>
</dbReference>
<accession>A0A2P6VN00</accession>
<evidence type="ECO:0000313" key="2">
    <source>
        <dbReference type="EMBL" id="PSC75482.1"/>
    </source>
</evidence>
<gene>
    <name evidence="2" type="ORF">C2E20_1245</name>
</gene>
<name>A0A2P6VN00_9CHLO</name>
<feature type="compositionally biased region" description="Low complexity" evidence="1">
    <location>
        <begin position="142"/>
        <end position="157"/>
    </location>
</feature>
<feature type="compositionally biased region" description="Basic residues" evidence="1">
    <location>
        <begin position="468"/>
        <end position="480"/>
    </location>
</feature>
<dbReference type="OrthoDB" id="10595007at2759"/>
<feature type="compositionally biased region" description="Low complexity" evidence="1">
    <location>
        <begin position="43"/>
        <end position="76"/>
    </location>
</feature>
<keyword evidence="3" id="KW-1185">Reference proteome</keyword>
<reference evidence="2 3" key="1">
    <citation type="journal article" date="2018" name="Plant J.">
        <title>Genome sequences of Chlorella sorokiniana UTEX 1602 and Micractinium conductrix SAG 241.80: implications to maltose excretion by a green alga.</title>
        <authorList>
            <person name="Arriola M.B."/>
            <person name="Velmurugan N."/>
            <person name="Zhang Y."/>
            <person name="Plunkett M.H."/>
            <person name="Hondzo H."/>
            <person name="Barney B.M."/>
        </authorList>
    </citation>
    <scope>NUCLEOTIDE SEQUENCE [LARGE SCALE GENOMIC DNA]</scope>
    <source>
        <strain evidence="2 3">SAG 241.80</strain>
    </source>
</reference>
<organism evidence="2 3">
    <name type="scientific">Micractinium conductrix</name>
    <dbReference type="NCBI Taxonomy" id="554055"/>
    <lineage>
        <taxon>Eukaryota</taxon>
        <taxon>Viridiplantae</taxon>
        <taxon>Chlorophyta</taxon>
        <taxon>core chlorophytes</taxon>
        <taxon>Trebouxiophyceae</taxon>
        <taxon>Chlorellales</taxon>
        <taxon>Chlorellaceae</taxon>
        <taxon>Chlorella clade</taxon>
        <taxon>Micractinium</taxon>
    </lineage>
</organism>
<dbReference type="Proteomes" id="UP000239649">
    <property type="component" value="Unassembled WGS sequence"/>
</dbReference>
<feature type="compositionally biased region" description="Low complexity" evidence="1">
    <location>
        <begin position="267"/>
        <end position="285"/>
    </location>
</feature>
<dbReference type="AlphaFoldDB" id="A0A2P6VN00"/>
<feature type="region of interest" description="Disordered" evidence="1">
    <location>
        <begin position="267"/>
        <end position="578"/>
    </location>
</feature>
<feature type="compositionally biased region" description="Low complexity" evidence="1">
    <location>
        <begin position="346"/>
        <end position="389"/>
    </location>
</feature>
<comment type="caution">
    <text evidence="2">The sequence shown here is derived from an EMBL/GenBank/DDBJ whole genome shotgun (WGS) entry which is preliminary data.</text>
</comment>
<feature type="region of interest" description="Disordered" evidence="1">
    <location>
        <begin position="16"/>
        <end position="111"/>
    </location>
</feature>
<feature type="compositionally biased region" description="Low complexity" evidence="1">
    <location>
        <begin position="535"/>
        <end position="578"/>
    </location>
</feature>
<sequence length="721" mass="75465">MWGVPDSQEEEFRVVYDDGGGLAAEEEESARAPLPRHGRLRFAFAQQPGSAAAAAKGGGPRAAAAPQGDSSAAPPSTQHRSQAQPLSPAISDGAASPLGTQPAAGGTQYPQATLAQELQTVLRGLTQAHEHRLVGVEGAGEQRGLQQHQQQRQQHQQQLHEEAEADGWQQRRREGARQIAHNSPAVPPSDELPPPMPGRPSSAGRRRWRPAARSGQAGKSGQTRAAGAADAGPALPGQQPANTAAAAAGGASDDFFAVDADLMQAAAQQEVRKQAAAAQRRGQARTVQWDSPQAPPAEHTPQPSQRTNPLAALLGPTGGGGTGSRPRAATTGSKARGRHPIYGHVPSTSALAGTAAAGMTAAAQAAPPTSAQASQGAAAVVAPGSSMGSRLQQLGFRDAPLASPRQAQQRRQAAQHHSRFAFREAAAAPAPAPGSSQHPEAAPTVPVSLRELLGDAPPPAAQQQQQRRQPRQQRQQRRQQRPASPGDDIVEEDGSAGSEGDAAARDAFRTPGQPLRRAWQEEGGEEAPRSHGWEQLEQPLQLEQHQQQQLEQGQQQQQQRAVAAPTPTAGASGTARGGSLQSRFIAQLQPVSSSVAAANMQQQRQRLAGAAGLHARMQAILAAEKAGVAASPGGGADAAVPRLTVLEREFEAHLTKCHCRCDDAAARVLGSPEVVAFLQRRSTRADTTPGFTFSLRPPWRVMPLPGSPWPAVLCYDATSWS</sequence>
<protein>
    <submittedName>
        <fullName evidence="2">Uncharacterized protein</fullName>
    </submittedName>
</protein>
<evidence type="ECO:0000313" key="3">
    <source>
        <dbReference type="Proteomes" id="UP000239649"/>
    </source>
</evidence>